<comment type="subcellular location">
    <subcellularLocation>
        <location evidence="1">Nucleus</location>
    </subcellularLocation>
</comment>
<keyword evidence="8" id="KW-0539">Nucleus</keyword>
<keyword evidence="7" id="KW-0238">DNA-binding</keyword>
<dbReference type="CTD" id="78774257"/>
<name>A0A6A5HGC8_CAERE</name>
<keyword evidence="6" id="KW-0862">Zinc</keyword>
<dbReference type="SMART" id="SM00355">
    <property type="entry name" value="ZnF_C2H2"/>
    <property type="match status" value="4"/>
</dbReference>
<organism evidence="11 12">
    <name type="scientific">Caenorhabditis remanei</name>
    <name type="common">Caenorhabditis vulgaris</name>
    <dbReference type="NCBI Taxonomy" id="31234"/>
    <lineage>
        <taxon>Eukaryota</taxon>
        <taxon>Metazoa</taxon>
        <taxon>Ecdysozoa</taxon>
        <taxon>Nematoda</taxon>
        <taxon>Chromadorea</taxon>
        <taxon>Rhabditida</taxon>
        <taxon>Rhabditina</taxon>
        <taxon>Rhabditomorpha</taxon>
        <taxon>Rhabditoidea</taxon>
        <taxon>Rhabditidae</taxon>
        <taxon>Peloderinae</taxon>
        <taxon>Caenorhabditis</taxon>
    </lineage>
</organism>
<dbReference type="InterPro" id="IPR050331">
    <property type="entry name" value="Zinc_finger"/>
</dbReference>
<dbReference type="AlphaFoldDB" id="A0A6A5HGC8"/>
<sequence length="271" mass="32078">MIKTTSRSSHTDMSSNQPVDVFDFQQNPIFCEIQPSIELFAEESSQKNENIPSSSNCSVVRYIDPRMIYKCNVCHKTFKEFKGLKQHAVVHTRDRPFKCNICSKHFRFKSNLFEHQSVHTAVTPYQCSYCGKAYRLKGNLKKHLRVHVTSKEELEAAYKPFAAKKSTKKYKEDQRRYWAEDCPTIFHENEQKEEQFTDFTEFYNCPACHIRLMSRAICIDHSNMDRPSNTDPFNFFCTKCFRRFDNEKSYKKHLEYHDYVLDFIKSPGFSV</sequence>
<dbReference type="PROSITE" id="PS50157">
    <property type="entry name" value="ZINC_FINGER_C2H2_2"/>
    <property type="match status" value="4"/>
</dbReference>
<dbReference type="Gene3D" id="3.30.160.60">
    <property type="entry name" value="Classic Zinc Finger"/>
    <property type="match status" value="3"/>
</dbReference>
<dbReference type="InterPro" id="IPR013087">
    <property type="entry name" value="Znf_C2H2_type"/>
</dbReference>
<evidence type="ECO:0000256" key="3">
    <source>
        <dbReference type="ARBA" id="ARBA00022723"/>
    </source>
</evidence>
<dbReference type="GO" id="GO:0008270">
    <property type="term" value="F:zinc ion binding"/>
    <property type="evidence" value="ECO:0007669"/>
    <property type="project" value="UniProtKB-KW"/>
</dbReference>
<keyword evidence="3" id="KW-0479">Metal-binding</keyword>
<dbReference type="FunFam" id="3.30.160.60:FF:000151">
    <property type="entry name" value="Zinc finger and SCAN domain-containing 21"/>
    <property type="match status" value="1"/>
</dbReference>
<dbReference type="GeneID" id="78774257"/>
<dbReference type="PANTHER" id="PTHR16515:SF60">
    <property type="entry name" value="ZINC FINGER PROTEIN 436"/>
    <property type="match status" value="1"/>
</dbReference>
<feature type="domain" description="C2H2-type" evidence="10">
    <location>
        <begin position="97"/>
        <end position="124"/>
    </location>
</feature>
<reference evidence="11 12" key="1">
    <citation type="submission" date="2019-12" db="EMBL/GenBank/DDBJ databases">
        <title>Chromosome-level assembly of the Caenorhabditis remanei genome.</title>
        <authorList>
            <person name="Teterina A.A."/>
            <person name="Willis J.H."/>
            <person name="Phillips P.C."/>
        </authorList>
    </citation>
    <scope>NUCLEOTIDE SEQUENCE [LARGE SCALE GENOMIC DNA]</scope>
    <source>
        <strain evidence="11 12">PX506</strain>
        <tissue evidence="11">Whole organism</tissue>
    </source>
</reference>
<accession>A0A6A5HGC8</accession>
<evidence type="ECO:0000259" key="10">
    <source>
        <dbReference type="PROSITE" id="PS50157"/>
    </source>
</evidence>
<feature type="domain" description="C2H2-type" evidence="10">
    <location>
        <begin position="235"/>
        <end position="257"/>
    </location>
</feature>
<comment type="similarity">
    <text evidence="2">Belongs to the krueppel C2H2-type zinc-finger protein family.</text>
</comment>
<proteinExistence type="inferred from homology"/>
<dbReference type="Pfam" id="PF00096">
    <property type="entry name" value="zf-C2H2"/>
    <property type="match status" value="3"/>
</dbReference>
<evidence type="ECO:0000256" key="4">
    <source>
        <dbReference type="ARBA" id="ARBA00022737"/>
    </source>
</evidence>
<dbReference type="RefSeq" id="XP_053590040.1">
    <property type="nucleotide sequence ID" value="XM_053725846.1"/>
</dbReference>
<protein>
    <recommendedName>
        <fullName evidence="10">C2H2-type domain-containing protein</fullName>
    </recommendedName>
</protein>
<dbReference type="GO" id="GO:0005634">
    <property type="term" value="C:nucleus"/>
    <property type="evidence" value="ECO:0007669"/>
    <property type="project" value="UniProtKB-SubCell"/>
</dbReference>
<keyword evidence="5 9" id="KW-0863">Zinc-finger</keyword>
<dbReference type="FunFam" id="3.30.160.60:FF:000045">
    <property type="entry name" value="ZFP69 zinc finger protein B"/>
    <property type="match status" value="1"/>
</dbReference>
<evidence type="ECO:0000256" key="2">
    <source>
        <dbReference type="ARBA" id="ARBA00006991"/>
    </source>
</evidence>
<evidence type="ECO:0000256" key="8">
    <source>
        <dbReference type="ARBA" id="ARBA00023242"/>
    </source>
</evidence>
<evidence type="ECO:0000313" key="11">
    <source>
        <dbReference type="EMBL" id="KAF1766898.1"/>
    </source>
</evidence>
<dbReference type="SUPFAM" id="SSF57667">
    <property type="entry name" value="beta-beta-alpha zinc fingers"/>
    <property type="match status" value="2"/>
</dbReference>
<dbReference type="PANTHER" id="PTHR16515">
    <property type="entry name" value="PR DOMAIN ZINC FINGER PROTEIN"/>
    <property type="match status" value="1"/>
</dbReference>
<evidence type="ECO:0000256" key="9">
    <source>
        <dbReference type="PROSITE-ProRule" id="PRU00042"/>
    </source>
</evidence>
<gene>
    <name evidence="11" type="ORF">GCK72_006856</name>
</gene>
<dbReference type="Proteomes" id="UP000483820">
    <property type="component" value="Chromosome II"/>
</dbReference>
<evidence type="ECO:0000256" key="7">
    <source>
        <dbReference type="ARBA" id="ARBA00023125"/>
    </source>
</evidence>
<dbReference type="KEGG" id="crq:GCK72_006856"/>
<dbReference type="GO" id="GO:0010468">
    <property type="term" value="P:regulation of gene expression"/>
    <property type="evidence" value="ECO:0007669"/>
    <property type="project" value="TreeGrafter"/>
</dbReference>
<evidence type="ECO:0000256" key="5">
    <source>
        <dbReference type="ARBA" id="ARBA00022771"/>
    </source>
</evidence>
<dbReference type="InterPro" id="IPR036236">
    <property type="entry name" value="Znf_C2H2_sf"/>
</dbReference>
<feature type="domain" description="C2H2-type" evidence="10">
    <location>
        <begin position="125"/>
        <end position="152"/>
    </location>
</feature>
<evidence type="ECO:0000313" key="12">
    <source>
        <dbReference type="Proteomes" id="UP000483820"/>
    </source>
</evidence>
<dbReference type="GO" id="GO:0003677">
    <property type="term" value="F:DNA binding"/>
    <property type="evidence" value="ECO:0007669"/>
    <property type="project" value="UniProtKB-KW"/>
</dbReference>
<dbReference type="PROSITE" id="PS00028">
    <property type="entry name" value="ZINC_FINGER_C2H2_1"/>
    <property type="match status" value="4"/>
</dbReference>
<dbReference type="EMBL" id="WUAV01000002">
    <property type="protein sequence ID" value="KAF1766898.1"/>
    <property type="molecule type" value="Genomic_DNA"/>
</dbReference>
<evidence type="ECO:0000256" key="1">
    <source>
        <dbReference type="ARBA" id="ARBA00004123"/>
    </source>
</evidence>
<comment type="caution">
    <text evidence="11">The sequence shown here is derived from an EMBL/GenBank/DDBJ whole genome shotgun (WGS) entry which is preliminary data.</text>
</comment>
<feature type="domain" description="C2H2-type" evidence="10">
    <location>
        <begin position="69"/>
        <end position="96"/>
    </location>
</feature>
<keyword evidence="4" id="KW-0677">Repeat</keyword>
<evidence type="ECO:0000256" key="6">
    <source>
        <dbReference type="ARBA" id="ARBA00022833"/>
    </source>
</evidence>